<feature type="domain" description="Post-SET" evidence="11">
    <location>
        <begin position="1482"/>
        <end position="1498"/>
    </location>
</feature>
<keyword evidence="6" id="KW-0479">Metal-binding</keyword>
<dbReference type="SUPFAM" id="SSF82199">
    <property type="entry name" value="SET domain"/>
    <property type="match status" value="1"/>
</dbReference>
<evidence type="ECO:0000256" key="1">
    <source>
        <dbReference type="ARBA" id="ARBA00004286"/>
    </source>
</evidence>
<evidence type="ECO:0000256" key="3">
    <source>
        <dbReference type="ARBA" id="ARBA00022603"/>
    </source>
</evidence>
<feature type="domain" description="C2H2-type" evidence="8">
    <location>
        <begin position="848"/>
        <end position="871"/>
    </location>
</feature>
<dbReference type="Gene3D" id="2.170.270.10">
    <property type="entry name" value="SET domain"/>
    <property type="match status" value="1"/>
</dbReference>
<evidence type="ECO:0000313" key="12">
    <source>
        <dbReference type="EMBL" id="URM60682.1"/>
    </source>
</evidence>
<keyword evidence="6" id="KW-0863">Zinc-finger</keyword>
<evidence type="ECO:0000256" key="4">
    <source>
        <dbReference type="ARBA" id="ARBA00022679"/>
    </source>
</evidence>
<evidence type="ECO:0000259" key="11">
    <source>
        <dbReference type="PROSITE" id="PS50868"/>
    </source>
</evidence>
<evidence type="ECO:0000256" key="5">
    <source>
        <dbReference type="ARBA" id="ARBA00022691"/>
    </source>
</evidence>
<dbReference type="Pfam" id="PF05033">
    <property type="entry name" value="Pre-SET"/>
    <property type="match status" value="1"/>
</dbReference>
<feature type="region of interest" description="Disordered" evidence="7">
    <location>
        <begin position="398"/>
        <end position="420"/>
    </location>
</feature>
<dbReference type="GO" id="GO:0042054">
    <property type="term" value="F:histone methyltransferase activity"/>
    <property type="evidence" value="ECO:0007669"/>
    <property type="project" value="InterPro"/>
</dbReference>
<dbReference type="InterPro" id="IPR013087">
    <property type="entry name" value="Znf_C2H2_type"/>
</dbReference>
<dbReference type="InterPro" id="IPR007728">
    <property type="entry name" value="Pre-SET_dom"/>
</dbReference>
<evidence type="ECO:0000256" key="7">
    <source>
        <dbReference type="SAM" id="MobiDB-lite"/>
    </source>
</evidence>
<dbReference type="PROSITE" id="PS50157">
    <property type="entry name" value="ZINC_FINGER_C2H2_2"/>
    <property type="match status" value="2"/>
</dbReference>
<dbReference type="GO" id="GO:0032259">
    <property type="term" value="P:methylation"/>
    <property type="evidence" value="ECO:0007669"/>
    <property type="project" value="UniProtKB-KW"/>
</dbReference>
<feature type="region of interest" description="Disordered" evidence="7">
    <location>
        <begin position="1"/>
        <end position="82"/>
    </location>
</feature>
<feature type="compositionally biased region" description="Basic and acidic residues" evidence="7">
    <location>
        <begin position="37"/>
        <end position="70"/>
    </location>
</feature>
<feature type="region of interest" description="Disordered" evidence="7">
    <location>
        <begin position="99"/>
        <end position="128"/>
    </location>
</feature>
<organism evidence="12">
    <name type="scientific">Gymnema sylvestre</name>
    <name type="common">Gurmar</name>
    <name type="synonym">Periploca sylvestris</name>
    <dbReference type="NCBI Taxonomy" id="4068"/>
    <lineage>
        <taxon>Eukaryota</taxon>
        <taxon>Viridiplantae</taxon>
        <taxon>Streptophyta</taxon>
        <taxon>Embryophyta</taxon>
        <taxon>Tracheophyta</taxon>
        <taxon>Spermatophyta</taxon>
        <taxon>Magnoliopsida</taxon>
        <taxon>eudicotyledons</taxon>
        <taxon>Gunneridae</taxon>
        <taxon>Pentapetalae</taxon>
        <taxon>asterids</taxon>
        <taxon>lamiids</taxon>
        <taxon>Gentianales</taxon>
        <taxon>Apocynaceae</taxon>
        <taxon>Asclepiadoideae</taxon>
        <taxon>Marsdenieae</taxon>
        <taxon>Gymnema</taxon>
    </lineage>
</organism>
<reference evidence="12" key="1">
    <citation type="submission" date="2020-08" db="EMBL/GenBank/DDBJ databases">
        <title>Identification of Transcription Factors in Gymnema sylvestre.</title>
        <authorList>
            <person name="Kalariya K.A."/>
        </authorList>
    </citation>
    <scope>NUCLEOTIDE SEQUENCE</scope>
</reference>
<comment type="subcellular location">
    <subcellularLocation>
        <location evidence="1">Chromosome</location>
    </subcellularLocation>
</comment>
<dbReference type="PANTHER" id="PTHR47325:SF1">
    <property type="entry name" value="HISTONE-LYSINE N-METHYLTRANSFERASE SUVR5"/>
    <property type="match status" value="1"/>
</dbReference>
<feature type="region of interest" description="Disordered" evidence="7">
    <location>
        <begin position="583"/>
        <end position="605"/>
    </location>
</feature>
<dbReference type="Pfam" id="PF18868">
    <property type="entry name" value="zf-C2H2_3rep"/>
    <property type="match status" value="1"/>
</dbReference>
<dbReference type="PANTHER" id="PTHR47325">
    <property type="entry name" value="HISTONE-LYSINE N-METHYLTRANSFERASE SUVR5"/>
    <property type="match status" value="1"/>
</dbReference>
<evidence type="ECO:0000256" key="2">
    <source>
        <dbReference type="ARBA" id="ARBA00022454"/>
    </source>
</evidence>
<dbReference type="Pfam" id="PF00856">
    <property type="entry name" value="SET"/>
    <property type="match status" value="1"/>
</dbReference>
<keyword evidence="4" id="KW-0808">Transferase</keyword>
<keyword evidence="2" id="KW-0158">Chromosome</keyword>
<accession>A0A976RUK5</accession>
<evidence type="ECO:0000256" key="6">
    <source>
        <dbReference type="PROSITE-ProRule" id="PRU00042"/>
    </source>
</evidence>
<evidence type="ECO:0000259" key="9">
    <source>
        <dbReference type="PROSITE" id="PS50280"/>
    </source>
</evidence>
<feature type="domain" description="SET" evidence="9">
    <location>
        <begin position="1343"/>
        <end position="1475"/>
    </location>
</feature>
<dbReference type="InterPro" id="IPR040689">
    <property type="entry name" value="SUVR5_Znf-C2H2_3rpt"/>
</dbReference>
<dbReference type="GO" id="GO:0005694">
    <property type="term" value="C:chromosome"/>
    <property type="evidence" value="ECO:0007669"/>
    <property type="project" value="UniProtKB-SubCell"/>
</dbReference>
<keyword evidence="5" id="KW-0949">S-adenosyl-L-methionine</keyword>
<feature type="compositionally biased region" description="Basic and acidic residues" evidence="7">
    <location>
        <begin position="100"/>
        <end position="111"/>
    </location>
</feature>
<proteinExistence type="evidence at transcript level"/>
<feature type="region of interest" description="Disordered" evidence="7">
    <location>
        <begin position="443"/>
        <end position="467"/>
    </location>
</feature>
<dbReference type="Gene3D" id="3.30.160.60">
    <property type="entry name" value="Classic Zinc Finger"/>
    <property type="match status" value="1"/>
</dbReference>
<dbReference type="SMART" id="SM00317">
    <property type="entry name" value="SET"/>
    <property type="match status" value="1"/>
</dbReference>
<dbReference type="GO" id="GO:0005634">
    <property type="term" value="C:nucleus"/>
    <property type="evidence" value="ECO:0007669"/>
    <property type="project" value="InterPro"/>
</dbReference>
<sequence length="1498" mass="167788">MEILPCSGVSYVRDSESPQQSSGTAFMCSGESASFKPAEEVQGKEAVGKIDRIEPSVEQPQEERGDENKWNLEGFPASEGENNGDTYYEFEADSQNLSFDSRDSGDEKFNAADHSSGPCADTIESGQQRSYQETGLSLHELKWLEHDECLAVWVKWRGKWQAGIKCARVDWPLPTLKAKPTHDRKKYLVIFFPHTRNHCWADELLIRPIHEFPQPIAYKTHEVGVKMVKDLTLPHRFALQKLTVGMFSIFDQLQCEALVENARNVMAWKEFALEASHCICYSDLGKMLLKLQNMIMQCCINSRWLQHTLPSWAQQCKNADSAESVETLKEELVDSILWDEVHSLSNGSAQLELNTEWKSWKHEVMKWFSISNPTSISGDMEKSNNENPQVMEIQMSRKRPKLEVRRAEGHSSQVGLSSNQDHSVDIDSAFFSGDVLTTAPLDSEASKDSLSLEGTAPTSSPGSGADKWGEIVVEAGSSDAIQMKDVQMTPQSIVGTKKSADSVSKSRQCVAFIENKGRHCVRWANEGDIYCCVHLASRFSGSVTKAEPVTSIDSPMCEGTTVLGTKCKHRSLHGSSFCKKHGRKADKEVVSSSPENKHKRKHDDATNTVVSKDIVPAGAEAMFQVDMTAAVSGDAFKGSYSVIVPEHSQEDVGGAENCIGLGPHAGKENCQEPPKRHSLYCEKHLPSWLKRARNGKSRIVSKEVFVELLKHCHSHEQKVNLHQACELFYRLFKSVLSLRNPVPKEVQFQWALSEASKDAGIGEFLMKLVGSEKARLQRLWGFSTNENLPASTSLEKPISVPIAIDKDHDDENILKCKICSEKFLDDHALGTHFLEHHKKEAQWFFRGYVCAICLDSFTNKKVLEAHVQERHRVQFVEQCMLFQCIPCSGRFGNTEQLWSHVLLAHPSNFSLSNAVQNNNSVNPDAMQILELDQSASAENVNSENQSGIRKYICRFCGLKFDLLPDLGRHHQAAHMGPIPAGPHKPKRGLHFYAQKLKSGRLVRPGFKKGLGSASYRIRNRNAQSIKKRIQATNLLSTTKMKVLPAVSDTADLGRLADSQCSDIAKILFSEIKRTKPRPSNMDILSIARSTCCKVSLEASLEAKYGILPKHIYLKAAKLCSEQNILVNWHHGGFVCPRGCRPVLHPDELPPLLPLSEDEVTPRSSVCVSPAACEWTMDECHYIIDSRHFNQDSAERIILCDDISFGKESVPIACVVDEHLLGSLHIHADGCDSEIAYSLPWESFTYITKPILDQSLGDEEESSQLGCACPDSVCSPAVCDHVYLFDNDYEDAKDIHGKPMHGRFPYDERGRVILEEGYLVYECNQRCRCGKTCRNRVLQNGVRVKLEIFKTEKKGWAVRAREPILRGTFVCEYIGEIIDENEATERRNRYGTEGCGYFYEIDAQINDISRLIDGQSTFVIDATNYGSVSRYINHSCSPNLINHQVLVESMDCQLAHIGLFASRDISMGEELTYDYQYKLLSGEGCQCLCGASNCRGRVY</sequence>
<dbReference type="InterPro" id="IPR046341">
    <property type="entry name" value="SET_dom_sf"/>
</dbReference>
<dbReference type="GO" id="GO:0008270">
    <property type="term" value="F:zinc ion binding"/>
    <property type="evidence" value="ECO:0007669"/>
    <property type="project" value="UniProtKB-KW"/>
</dbReference>
<dbReference type="PROSITE" id="PS00028">
    <property type="entry name" value="ZINC_FINGER_C2H2_1"/>
    <property type="match status" value="4"/>
</dbReference>
<dbReference type="PROSITE" id="PS50867">
    <property type="entry name" value="PRE_SET"/>
    <property type="match status" value="1"/>
</dbReference>
<feature type="domain" description="Pre-SET" evidence="10">
    <location>
        <begin position="1264"/>
        <end position="1340"/>
    </location>
</feature>
<dbReference type="SMART" id="SM00355">
    <property type="entry name" value="ZnF_C2H2"/>
    <property type="match status" value="4"/>
</dbReference>
<keyword evidence="6" id="KW-0862">Zinc</keyword>
<dbReference type="PROSITE" id="PS50868">
    <property type="entry name" value="POST_SET"/>
    <property type="match status" value="1"/>
</dbReference>
<feature type="domain" description="C2H2-type" evidence="8">
    <location>
        <begin position="951"/>
        <end position="979"/>
    </location>
</feature>
<dbReference type="InterPro" id="IPR001214">
    <property type="entry name" value="SET_dom"/>
</dbReference>
<feature type="compositionally biased region" description="Polar residues" evidence="7">
    <location>
        <begin position="410"/>
        <end position="420"/>
    </location>
</feature>
<dbReference type="EMBL" id="MT936818">
    <property type="protein sequence ID" value="URM60682.1"/>
    <property type="molecule type" value="mRNA"/>
</dbReference>
<dbReference type="PROSITE" id="PS50280">
    <property type="entry name" value="SET"/>
    <property type="match status" value="1"/>
</dbReference>
<protein>
    <submittedName>
        <fullName evidence="12">C2H2 family protein</fullName>
    </submittedName>
</protein>
<name>A0A976RUK5_GYMSY</name>
<dbReference type="InterPro" id="IPR003616">
    <property type="entry name" value="Post-SET_dom"/>
</dbReference>
<evidence type="ECO:0000259" key="10">
    <source>
        <dbReference type="PROSITE" id="PS50867"/>
    </source>
</evidence>
<keyword evidence="3" id="KW-0489">Methyltransferase</keyword>
<evidence type="ECO:0000259" key="8">
    <source>
        <dbReference type="PROSITE" id="PS50157"/>
    </source>
</evidence>
<dbReference type="SMART" id="SM00468">
    <property type="entry name" value="PreSET"/>
    <property type="match status" value="1"/>
</dbReference>